<feature type="compositionally biased region" description="Pro residues" evidence="2">
    <location>
        <begin position="903"/>
        <end position="918"/>
    </location>
</feature>
<organism evidence="5 6">
    <name type="scientific">Humicola insolens</name>
    <name type="common">Soft-rot fungus</name>
    <dbReference type="NCBI Taxonomy" id="85995"/>
    <lineage>
        <taxon>Eukaryota</taxon>
        <taxon>Fungi</taxon>
        <taxon>Dikarya</taxon>
        <taxon>Ascomycota</taxon>
        <taxon>Pezizomycotina</taxon>
        <taxon>Sordariomycetes</taxon>
        <taxon>Sordariomycetidae</taxon>
        <taxon>Sordariales</taxon>
        <taxon>Chaetomiaceae</taxon>
        <taxon>Mycothermus</taxon>
    </lineage>
</organism>
<dbReference type="SUPFAM" id="SSF52821">
    <property type="entry name" value="Rhodanese/Cell cycle control phosphatase"/>
    <property type="match status" value="1"/>
</dbReference>
<feature type="region of interest" description="Disordered" evidence="2">
    <location>
        <begin position="1"/>
        <end position="32"/>
    </location>
</feature>
<keyword evidence="6" id="KW-1185">Reference proteome</keyword>
<dbReference type="InterPro" id="IPR038765">
    <property type="entry name" value="Papain-like_cys_pep_sf"/>
</dbReference>
<accession>A0ABR3VGS7</accession>
<evidence type="ECO:0000259" key="4">
    <source>
        <dbReference type="PROSITE" id="PS50235"/>
    </source>
</evidence>
<feature type="domain" description="Rhodanese" evidence="3">
    <location>
        <begin position="322"/>
        <end position="445"/>
    </location>
</feature>
<name>A0ABR3VGS7_HUMIN</name>
<sequence length="1041" mass="114620">MPGPTTLDTSGSPSLGGSGGRPSSRGPGKRILPHIDDITSVTVDIDSHTPVEKVLAVAESTLRQAESYRTFGRPDLALADYLRASSIILDIIRQNKGWVSLRRDNKSLSERYNRLLRRVHDMHPDFEAIKEQIKADNARTGVQPTVSRPNLNDRGSGHPPTTGHDAEVGDAGQNGVKAKPAVHPKPANLQGKTLLSNAAANDLMARFTRLRTTPPKTGLNGGFAAEMPKMPAAIYNPPRGSISSETAALPSSTPRSMFSRTSSTASLSGGRNAQPASPYEPTLPATSPSPTVASTKRQKPPVPEGDTISVNDLIRLMKVGARDFSILLIDVRSRGEFDDGHIMSQATICLEPEVLLRPNISADELAEAMVLAPSAEQLLFEKRHAFDLVVFYDQCSDHVPDKPQDTEARVVRGLFDALREYDFPGPGVQKCHPKLLQGGLDAWTDVVGISSLQSSSTSLRKKHADPPLAQAFMRTPRRKYVARPIQDPAEAKRWEESIADAKAIEPIRSKDEFLRRFPAIANQRESMISPASPPRSRPQSPFHHRMLSEEHLYTSLPAPPAPPPPAVPRRSYSGLAESDDTAVVLAKRAGAQYVSEPARKCRTGLQNPGVWCFANSSLQAMFATPGFSREVWSGAWKEAYKVPVKPDENIENPQLLIKCLANLFHWLNLGSIESIIAKTFMDYTRYIHGKAIDGRPNRSDSDLFGGPSQQDAQEFYSFIMDVIHDETNIRRNKKPPKEKEYTPKTGTIVQNAMDYWRNYSQASASIVDKYFRGLEAFVSRCQNPACRQVTHLFQPCDVWILNLANMGDNIDFYRLLENHQKEELFPDLICETCKQRGRTRMARFARLPDRLVFCFNRFHNSAGGDGGGMFSASRFSGKIHAKVRFPIRDLDLTRFFAADPADAQPPPPPPPSQPPQSPPNSSRLNNHSNNATPPPILPKEPALAAETQSHHVTPPFIYDCYAVTVHAGQGINGGHYIAYVQDDTSPDPADWYRCNDSVVSRVRVGGGGGGGGQSDRGDVTEEVYGKGGAVAYMVFYRRRGT</sequence>
<dbReference type="InterPro" id="IPR001763">
    <property type="entry name" value="Rhodanese-like_dom"/>
</dbReference>
<evidence type="ECO:0000259" key="3">
    <source>
        <dbReference type="PROSITE" id="PS50206"/>
    </source>
</evidence>
<gene>
    <name evidence="5" type="ORF">VTJ49DRAFT_569</name>
</gene>
<feature type="domain" description="USP" evidence="4">
    <location>
        <begin position="603"/>
        <end position="1039"/>
    </location>
</feature>
<proteinExistence type="inferred from homology"/>
<feature type="region of interest" description="Disordered" evidence="2">
    <location>
        <begin position="554"/>
        <end position="573"/>
    </location>
</feature>
<dbReference type="Gene3D" id="3.40.250.10">
    <property type="entry name" value="Rhodanese-like domain"/>
    <property type="match status" value="1"/>
</dbReference>
<dbReference type="InterPro" id="IPR001394">
    <property type="entry name" value="Peptidase_C19_UCH"/>
</dbReference>
<evidence type="ECO:0000256" key="1">
    <source>
        <dbReference type="ARBA" id="ARBA00009085"/>
    </source>
</evidence>
<dbReference type="PROSITE" id="PS50206">
    <property type="entry name" value="RHODANESE_3"/>
    <property type="match status" value="1"/>
</dbReference>
<feature type="compositionally biased region" description="Pro residues" evidence="2">
    <location>
        <begin position="557"/>
        <end position="567"/>
    </location>
</feature>
<feature type="compositionally biased region" description="Polar residues" evidence="2">
    <location>
        <begin position="140"/>
        <end position="150"/>
    </location>
</feature>
<feature type="compositionally biased region" description="Polar residues" evidence="2">
    <location>
        <begin position="920"/>
        <end position="931"/>
    </location>
</feature>
<dbReference type="SUPFAM" id="SSF54001">
    <property type="entry name" value="Cysteine proteinases"/>
    <property type="match status" value="1"/>
</dbReference>
<dbReference type="InterPro" id="IPR028889">
    <property type="entry name" value="USP"/>
</dbReference>
<reference evidence="5 6" key="1">
    <citation type="journal article" date="2024" name="Commun. Biol.">
        <title>Comparative genomic analysis of thermophilic fungi reveals convergent evolutionary adaptations and gene losses.</title>
        <authorList>
            <person name="Steindorff A.S."/>
            <person name="Aguilar-Pontes M.V."/>
            <person name="Robinson A.J."/>
            <person name="Andreopoulos B."/>
            <person name="LaButti K."/>
            <person name="Kuo A."/>
            <person name="Mondo S."/>
            <person name="Riley R."/>
            <person name="Otillar R."/>
            <person name="Haridas S."/>
            <person name="Lipzen A."/>
            <person name="Grimwood J."/>
            <person name="Schmutz J."/>
            <person name="Clum A."/>
            <person name="Reid I.D."/>
            <person name="Moisan M.C."/>
            <person name="Butler G."/>
            <person name="Nguyen T.T.M."/>
            <person name="Dewar K."/>
            <person name="Conant G."/>
            <person name="Drula E."/>
            <person name="Henrissat B."/>
            <person name="Hansel C."/>
            <person name="Singer S."/>
            <person name="Hutchinson M.I."/>
            <person name="de Vries R.P."/>
            <person name="Natvig D.O."/>
            <person name="Powell A.J."/>
            <person name="Tsang A."/>
            <person name="Grigoriev I.V."/>
        </authorList>
    </citation>
    <scope>NUCLEOTIDE SEQUENCE [LARGE SCALE GENOMIC DNA]</scope>
    <source>
        <strain evidence="5 6">CBS 620.91</strain>
    </source>
</reference>
<dbReference type="Proteomes" id="UP001583172">
    <property type="component" value="Unassembled WGS sequence"/>
</dbReference>
<dbReference type="Gene3D" id="3.90.70.10">
    <property type="entry name" value="Cysteine proteinases"/>
    <property type="match status" value="1"/>
</dbReference>
<feature type="compositionally biased region" description="Polar residues" evidence="2">
    <location>
        <begin position="284"/>
        <end position="295"/>
    </location>
</feature>
<dbReference type="EMBL" id="JAZGSY010000118">
    <property type="protein sequence ID" value="KAL1840316.1"/>
    <property type="molecule type" value="Genomic_DNA"/>
</dbReference>
<dbReference type="InterPro" id="IPR050185">
    <property type="entry name" value="Ub_carboxyl-term_hydrolase"/>
</dbReference>
<dbReference type="InterPro" id="IPR036873">
    <property type="entry name" value="Rhodanese-like_dom_sf"/>
</dbReference>
<comment type="caution">
    <text evidence="5">The sequence shown here is derived from an EMBL/GenBank/DDBJ whole genome shotgun (WGS) entry which is preliminary data.</text>
</comment>
<feature type="region of interest" description="Disordered" evidence="2">
    <location>
        <begin position="136"/>
        <end position="187"/>
    </location>
</feature>
<dbReference type="PANTHER" id="PTHR21646:SF74">
    <property type="entry name" value="UBIQUITIN CARBOXYL-TERMINAL HYDROLASE 19"/>
    <property type="match status" value="1"/>
</dbReference>
<feature type="compositionally biased region" description="Polar residues" evidence="2">
    <location>
        <begin position="241"/>
        <end position="275"/>
    </location>
</feature>
<dbReference type="PANTHER" id="PTHR21646">
    <property type="entry name" value="UBIQUITIN CARBOXYL-TERMINAL HYDROLASE"/>
    <property type="match status" value="1"/>
</dbReference>
<evidence type="ECO:0000313" key="5">
    <source>
        <dbReference type="EMBL" id="KAL1840316.1"/>
    </source>
</evidence>
<feature type="region of interest" description="Disordered" evidence="2">
    <location>
        <begin position="237"/>
        <end position="307"/>
    </location>
</feature>
<feature type="region of interest" description="Disordered" evidence="2">
    <location>
        <begin position="898"/>
        <end position="939"/>
    </location>
</feature>
<dbReference type="PROSITE" id="PS50235">
    <property type="entry name" value="USP_3"/>
    <property type="match status" value="1"/>
</dbReference>
<protein>
    <recommendedName>
        <fullName evidence="7">Ubiquitin carboxyl-terminal hydrolase</fullName>
    </recommendedName>
</protein>
<feature type="compositionally biased region" description="Low complexity" evidence="2">
    <location>
        <begin position="1"/>
        <end position="13"/>
    </location>
</feature>
<dbReference type="Pfam" id="PF00443">
    <property type="entry name" value="UCH"/>
    <property type="match status" value="1"/>
</dbReference>
<comment type="similarity">
    <text evidence="1">Belongs to the peptidase C19 family.</text>
</comment>
<evidence type="ECO:0008006" key="7">
    <source>
        <dbReference type="Google" id="ProtNLM"/>
    </source>
</evidence>
<evidence type="ECO:0000256" key="2">
    <source>
        <dbReference type="SAM" id="MobiDB-lite"/>
    </source>
</evidence>
<dbReference type="Gene3D" id="1.20.58.80">
    <property type="entry name" value="Phosphotransferase system, lactose/cellobiose-type IIA subunit"/>
    <property type="match status" value="1"/>
</dbReference>
<evidence type="ECO:0000313" key="6">
    <source>
        <dbReference type="Proteomes" id="UP001583172"/>
    </source>
</evidence>